<dbReference type="InterPro" id="IPR005539">
    <property type="entry name" value="ELK_dom"/>
</dbReference>
<feature type="domain" description="ELK" evidence="7">
    <location>
        <begin position="554"/>
        <end position="574"/>
    </location>
</feature>
<name>A0A7J5Y6G6_DISMA</name>
<dbReference type="PANTHER" id="PTHR44981">
    <property type="entry name" value="PERICENTRIN-LIKE PROTEIN, ISOFORM F"/>
    <property type="match status" value="1"/>
</dbReference>
<feature type="compositionally biased region" description="Polar residues" evidence="6">
    <location>
        <begin position="509"/>
        <end position="523"/>
    </location>
</feature>
<keyword evidence="3 5" id="KW-0175">Coiled coil</keyword>
<feature type="domain" description="ELK" evidence="7">
    <location>
        <begin position="1802"/>
        <end position="1823"/>
    </location>
</feature>
<feature type="domain" description="ELK" evidence="7">
    <location>
        <begin position="1397"/>
        <end position="1417"/>
    </location>
</feature>
<feature type="compositionally biased region" description="Basic and acidic residues" evidence="6">
    <location>
        <begin position="1"/>
        <end position="14"/>
    </location>
</feature>
<keyword evidence="2" id="KW-0963">Cytoplasm</keyword>
<dbReference type="SMART" id="SM01188">
    <property type="entry name" value="ELK"/>
    <property type="match status" value="8"/>
</dbReference>
<feature type="coiled-coil region" evidence="5">
    <location>
        <begin position="1033"/>
        <end position="1067"/>
    </location>
</feature>
<dbReference type="GO" id="GO:0060090">
    <property type="term" value="F:molecular adaptor activity"/>
    <property type="evidence" value="ECO:0007669"/>
    <property type="project" value="InterPro"/>
</dbReference>
<organism evidence="8 9">
    <name type="scientific">Dissostichus mawsoni</name>
    <name type="common">Antarctic cod</name>
    <dbReference type="NCBI Taxonomy" id="36200"/>
    <lineage>
        <taxon>Eukaryota</taxon>
        <taxon>Metazoa</taxon>
        <taxon>Chordata</taxon>
        <taxon>Craniata</taxon>
        <taxon>Vertebrata</taxon>
        <taxon>Euteleostomi</taxon>
        <taxon>Actinopterygii</taxon>
        <taxon>Neopterygii</taxon>
        <taxon>Teleostei</taxon>
        <taxon>Neoteleostei</taxon>
        <taxon>Acanthomorphata</taxon>
        <taxon>Eupercaria</taxon>
        <taxon>Perciformes</taxon>
        <taxon>Notothenioidei</taxon>
        <taxon>Nototheniidae</taxon>
        <taxon>Dissostichus</taxon>
    </lineage>
</organism>
<sequence length="2236" mass="259466">MDDDERQRKLEAGRAKLASYRQQRAKGNSAGTSKKTQKRKGQTVSQNDGATQGRPVDAALSSANDTELNKKTNHEEPQKPEKSNVQKNQQQKDQPPALEQSPSPVEDIKEEELIALTGKEQLKQLQEAVEKRNEIIARLSSNLQEALASRDQVQLEAQSLAGQIQGLQRQLQQTSVEFLRIKSQSGAEVLNTRQQHGRCSQDADLNHKEAPSGSAAPETISCVEGFSTETDTALEKLRVELEEERMNSQRIYAELALEMEKHQHVLSLLEKEKNSRDEEQKEKEEQLQDLQMQFSLVQTQCHEMQQYKEEKEKLNREVLELRKRLQEEADAERRLGEEVASSALRLQRQEEEMLRLKEEHREEVEGVRQLLEEREKELKFREEEVLGLKASKNRQNKAKAGFSFDEKVNIDEADLETGPVENSMNVSVDILMERYMSSDRPAHSQSSVASDSLERCGQLDISADYSFELNSEVLGDEPLLSISNRFLEEDDNRHNTSTPQCSPGIPLPDNSNPQSPSQWLYNSTPDELETSKLSEQQFEQTDLEKELLNQQCDELRDELLHKDRDLNVLREEVINTAEELEEARSRWGQVTEELRQALWELEEEKEKKRLVEEEMNLKAHEQDNLKNKLKAAETSLLVPAITPSEEEDQLVGELKNKQAALPSHQKQRDLLLLSQQEIKQPAISAEQILELRDDKQLQTLQAQCEHLLLQLEEMTTTHKTTAALIGQKTTELDRTLKELETTRAQVVNVQTEVDRLQGELEKSLGSLDTAEKVKSELESQIFCLKPNLANLEEAQAQTEQEREERRRKEEEMDDQIKKMEQVLEEELEQFESLLKAKDVELSEAKEKWEEESQEKETELLDVRHHLEAQRREREEEVKALLEKQLLAVEEETERLKTSHQQEIKDLMERHQQEISELNTHLESEQLKQQVSMEEEQKRQTSFIKQVTEREHERMLSELSAKHNEELTQLRTEVSLELRESMEAAHQAELQQDQVQKRSELEAMRLSLTNAHVSQLEQESALTEAQGSLRDTFAQEIALLKAQHQAELDQIRQQNKEQQEKLRELQQQPMNDLQQQWETLVAQERAAMEEEQAKDIQALRSQWDKNAESRESNLQMSLSEMQNSLTATQTDLTQTLKALSQTQAELQRSGARLQELQTSSKSRTRNWRRSWSRPVLTEMLLHCCRREQQALHLEEKEEQLKQEVLRLQEERTSLKKNSEQEVGQLWTQLESMRTSRQELGELKEQLLARSARVDDIERLKTEFNEQKREIKEQNEAELESLRRYFEQRLRATEEGHREEIALLQLRLVERALEESVIRTADDSFSSISQGQAEEEKDHLFSDAVFKLEKHKEALDSVSLQLEEKHTMDLSYLQSSMSLSFKEELQQVQSDITDQYYEELQELKTRHAMELEQLRAKLSEHHRLLKLNDNFSNLFIAELTRAHLEAARQVEVEVEQRMWCLTEELQSRMTIIHTLDSNLAALTKQHDAEMQRNTQKEFAGELVHLEEALKQEREDVQEERKRWREELQEKHQAELSALRSELDREMESERTRLEQELHEEKERLKTLQAALDNDESPQVLIVQQRLEAQYDGELQRAKSCMATEVKELTARLQEQGEERLHQAQEREIAALEQSLAQKYEVSLAELKNKHQTELEHERDTLDAKHKAQLDSLSASHRDQLTATAVELESKHSAELVALEAALDSKRKADIESLEGVLKETNQAQLEASEAELTRKHQEEKDELEMRMLGNMDTLESTYLKEVQALRDEIIQLEERHCRGLNLQKSEHRQVMERHASDQLSIREELRKELAQLHIEKFSAMAAELSHVHKTELTAQKEALDTEHCKALETLKKQVLEVEQQHSLALQELSQTCTADKEQLLAQQQLQIQELRGVSARELEACRRELEEESSRQRQHFLEEVELLKVQSEERLQDRINRLKTEFEEQKEARLEDLKRSFTSEQEEKERSYTDKMSQLTIQLQQLDTVVAQGELEGKRSEMETLDTLLQRRQRETQEGGNLLKMLTDDLQAGKEERRKLNQANEKLKNVLIEMIRSTIATEDMIGQKINARAKTSEHGSHQRSSTGNEDAQESGISVADMSSQDMELTHLLCESLLVSDTQINPGGEEAALNACSRLRHTVDALLDLLNHANKQLEQTHGFHHSLEEKFSQGREDSAQLLVQHKILLEQLDQEAKLKSELQLEYHKAEGLLEGYVAEKALLEESLQQKEVQEERLVESWRT</sequence>
<evidence type="ECO:0000256" key="3">
    <source>
        <dbReference type="ARBA" id="ARBA00023054"/>
    </source>
</evidence>
<dbReference type="InterPro" id="IPR028745">
    <property type="entry name" value="AKAP9/Pericentrin"/>
</dbReference>
<accession>A0A7J5Y6G6</accession>
<evidence type="ECO:0000256" key="1">
    <source>
        <dbReference type="ARBA" id="ARBA00004300"/>
    </source>
</evidence>
<dbReference type="EMBL" id="JAAKFY010000015">
    <property type="protein sequence ID" value="KAF3845035.1"/>
    <property type="molecule type" value="Genomic_DNA"/>
</dbReference>
<evidence type="ECO:0000256" key="5">
    <source>
        <dbReference type="SAM" id="Coils"/>
    </source>
</evidence>
<feature type="compositionally biased region" description="Basic and acidic residues" evidence="6">
    <location>
        <begin position="67"/>
        <end position="84"/>
    </location>
</feature>
<reference evidence="8 9" key="1">
    <citation type="submission" date="2020-03" db="EMBL/GenBank/DDBJ databases">
        <title>Dissostichus mawsoni Genome sequencing and assembly.</title>
        <authorList>
            <person name="Park H."/>
        </authorList>
    </citation>
    <scope>NUCLEOTIDE SEQUENCE [LARGE SCALE GENOMIC DNA]</scope>
    <source>
        <strain evidence="8">DM0001</strain>
        <tissue evidence="8">Muscle</tissue>
    </source>
</reference>
<feature type="coiled-coil region" evidence="5">
    <location>
        <begin position="1497"/>
        <end position="1568"/>
    </location>
</feature>
<feature type="region of interest" description="Disordered" evidence="6">
    <location>
        <begin position="2065"/>
        <end position="2090"/>
    </location>
</feature>
<gene>
    <name evidence="8" type="ORF">F7725_008198</name>
</gene>
<evidence type="ECO:0000256" key="4">
    <source>
        <dbReference type="ARBA" id="ARBA00023212"/>
    </source>
</evidence>
<dbReference type="GO" id="GO:0007165">
    <property type="term" value="P:signal transduction"/>
    <property type="evidence" value="ECO:0007669"/>
    <property type="project" value="InterPro"/>
</dbReference>
<keyword evidence="9" id="KW-1185">Reference proteome</keyword>
<feature type="domain" description="ELK" evidence="7">
    <location>
        <begin position="1920"/>
        <end position="1941"/>
    </location>
</feature>
<evidence type="ECO:0000313" key="9">
    <source>
        <dbReference type="Proteomes" id="UP000518266"/>
    </source>
</evidence>
<evidence type="ECO:0000313" key="8">
    <source>
        <dbReference type="EMBL" id="KAF3845035.1"/>
    </source>
</evidence>
<feature type="coiled-coil region" evidence="5">
    <location>
        <begin position="1893"/>
        <end position="1961"/>
    </location>
</feature>
<feature type="coiled-coil region" evidence="5">
    <location>
        <begin position="697"/>
        <end position="759"/>
    </location>
</feature>
<feature type="coiled-coil region" evidence="5">
    <location>
        <begin position="234"/>
        <end position="384"/>
    </location>
</feature>
<feature type="region of interest" description="Disordered" evidence="6">
    <location>
        <begin position="490"/>
        <end position="523"/>
    </location>
</feature>
<dbReference type="OrthoDB" id="2020852at2759"/>
<feature type="coiled-coil region" evidence="5">
    <location>
        <begin position="2017"/>
        <end position="2047"/>
    </location>
</feature>
<feature type="coiled-coil region" evidence="5">
    <location>
        <begin position="1718"/>
        <end position="1773"/>
    </location>
</feature>
<dbReference type="GO" id="GO:0003677">
    <property type="term" value="F:DNA binding"/>
    <property type="evidence" value="ECO:0007669"/>
    <property type="project" value="InterPro"/>
</dbReference>
<feature type="coiled-coil region" evidence="5">
    <location>
        <begin position="538"/>
        <end position="623"/>
    </location>
</feature>
<feature type="coiled-coil region" evidence="5">
    <location>
        <begin position="122"/>
        <end position="177"/>
    </location>
</feature>
<feature type="domain" description="ELK" evidence="7">
    <location>
        <begin position="1240"/>
        <end position="1263"/>
    </location>
</feature>
<feature type="domain" description="ELK" evidence="7">
    <location>
        <begin position="1520"/>
        <end position="1541"/>
    </location>
</feature>
<dbReference type="Proteomes" id="UP000518266">
    <property type="component" value="Unassembled WGS sequence"/>
</dbReference>
<comment type="subcellular location">
    <subcellularLocation>
        <location evidence="1">Cytoplasm</location>
        <location evidence="1">Cytoskeleton</location>
        <location evidence="1">Microtubule organizing center</location>
        <location evidence="1">Centrosome</location>
    </subcellularLocation>
</comment>
<feature type="compositionally biased region" description="Basic and acidic residues" evidence="6">
    <location>
        <begin position="799"/>
        <end position="814"/>
    </location>
</feature>
<feature type="compositionally biased region" description="Polar residues" evidence="6">
    <location>
        <begin position="20"/>
        <end position="34"/>
    </location>
</feature>
<dbReference type="GO" id="GO:0005813">
    <property type="term" value="C:centrosome"/>
    <property type="evidence" value="ECO:0007669"/>
    <property type="project" value="UniProtKB-SubCell"/>
</dbReference>
<feature type="coiled-coil region" evidence="5">
    <location>
        <begin position="1252"/>
        <end position="1283"/>
    </location>
</feature>
<comment type="caution">
    <text evidence="8">The sequence shown here is derived from an EMBL/GenBank/DDBJ whole genome shotgun (WGS) entry which is preliminary data.</text>
</comment>
<dbReference type="PANTHER" id="PTHR44981:SF3">
    <property type="entry name" value="PERICENTRIN"/>
    <property type="match status" value="1"/>
</dbReference>
<evidence type="ECO:0000256" key="2">
    <source>
        <dbReference type="ARBA" id="ARBA00022490"/>
    </source>
</evidence>
<evidence type="ECO:0000256" key="6">
    <source>
        <dbReference type="SAM" id="MobiDB-lite"/>
    </source>
</evidence>
<feature type="region of interest" description="Disordered" evidence="6">
    <location>
        <begin position="793"/>
        <end position="814"/>
    </location>
</feature>
<protein>
    <recommendedName>
        <fullName evidence="7">ELK domain-containing protein</fullName>
    </recommendedName>
</protein>
<feature type="domain" description="ELK" evidence="7">
    <location>
        <begin position="953"/>
        <end position="974"/>
    </location>
</feature>
<keyword evidence="4" id="KW-0206">Cytoskeleton</keyword>
<feature type="domain" description="ELK" evidence="7">
    <location>
        <begin position="1628"/>
        <end position="1649"/>
    </location>
</feature>
<feature type="coiled-coil region" evidence="5">
    <location>
        <begin position="1612"/>
        <end position="1639"/>
    </location>
</feature>
<evidence type="ECO:0000259" key="7">
    <source>
        <dbReference type="SMART" id="SM01188"/>
    </source>
</evidence>
<feature type="region of interest" description="Disordered" evidence="6">
    <location>
        <begin position="1"/>
        <end position="109"/>
    </location>
</feature>
<feature type="coiled-coil region" evidence="5">
    <location>
        <begin position="1189"/>
        <end position="1216"/>
    </location>
</feature>
<proteinExistence type="predicted"/>